<evidence type="ECO:0000313" key="9">
    <source>
        <dbReference type="EMBL" id="CAK9166035.1"/>
    </source>
</evidence>
<dbReference type="InterPro" id="IPR017946">
    <property type="entry name" value="PLC-like_Pdiesterase_TIM-brl"/>
</dbReference>
<dbReference type="EC" id="3.1.4.46" evidence="2"/>
<reference evidence="8 10" key="1">
    <citation type="submission" date="2024-02" db="EMBL/GenBank/DDBJ databases">
        <authorList>
            <person name="Vignale AGUSTIN F."/>
            <person name="Sosa J E."/>
            <person name="Modenutti C."/>
        </authorList>
    </citation>
    <scope>NUCLEOTIDE SEQUENCE [LARGE SCALE GENOMIC DNA]</scope>
</reference>
<dbReference type="Gene3D" id="3.20.20.190">
    <property type="entry name" value="Phosphatidylinositol (PI) phosphodiesterase"/>
    <property type="match status" value="1"/>
</dbReference>
<sequence length="408" mass="44158">MRALDKAWDKWPRKKDMLPSLFLEQGLLVAPCGYKKGDEGWKTFKKQHLRAHSLDLPGRNSGLGCKKGCHAGFVVPCCGCDVPGRFPRVVITNRPSCAPGLGEAAAAFVSFTDASPLLVSSLVRRGLSPKIFVLESVIPCPTSLAQNAAYLATQGLGVTDAVLNAISESGFNNQTVKKVMIQSTNSSVLIKFKEKSNYELVYRVDENIRDALNDTILELRKFANSVVISKSSVFPNDMEYSTGVVTDVVSKLQAFNLPAYVQLFSNEFVSQAWDFLSDPYVEINTFVMTVGNDGVITDYPATAAKYRRNRCLGLGNSTPPYMAPTDPGFIMQLIPTPFLPPAEAPNPILTEADVVEPPLPPVGVKAPPPSTGGRTPAILPPPPNGQPKVVAKTFLSTLAFLLATFLLL</sequence>
<keyword evidence="5" id="KW-0378">Hydrolase</keyword>
<evidence type="ECO:0000259" key="7">
    <source>
        <dbReference type="PROSITE" id="PS51704"/>
    </source>
</evidence>
<dbReference type="SUPFAM" id="SSF51695">
    <property type="entry name" value="PLC-like phosphodiesterases"/>
    <property type="match status" value="1"/>
</dbReference>
<keyword evidence="10" id="KW-1185">Reference proteome</keyword>
<comment type="similarity">
    <text evidence="1">Belongs to the glycerophosphoryl diester phosphodiesterase family.</text>
</comment>
<dbReference type="InterPro" id="IPR030395">
    <property type="entry name" value="GP_PDE_dom"/>
</dbReference>
<evidence type="ECO:0000313" key="8">
    <source>
        <dbReference type="EMBL" id="CAK9149087.1"/>
    </source>
</evidence>
<dbReference type="GO" id="GO:0008889">
    <property type="term" value="F:glycerophosphodiester phosphodiesterase activity"/>
    <property type="evidence" value="ECO:0007669"/>
    <property type="project" value="UniProtKB-EC"/>
</dbReference>
<evidence type="ECO:0000256" key="1">
    <source>
        <dbReference type="ARBA" id="ARBA00007277"/>
    </source>
</evidence>
<dbReference type="PANTHER" id="PTHR43620:SF7">
    <property type="entry name" value="GLYCEROPHOSPHODIESTER PHOSPHODIESTERASE GDPD5-RELATED"/>
    <property type="match status" value="1"/>
</dbReference>
<accession>A0ABC8RX16</accession>
<comment type="catalytic activity">
    <reaction evidence="6">
        <text>a sn-glycero-3-phosphodiester + H2O = an alcohol + sn-glycerol 3-phosphate + H(+)</text>
        <dbReference type="Rhea" id="RHEA:12969"/>
        <dbReference type="ChEBI" id="CHEBI:15377"/>
        <dbReference type="ChEBI" id="CHEBI:15378"/>
        <dbReference type="ChEBI" id="CHEBI:30879"/>
        <dbReference type="ChEBI" id="CHEBI:57597"/>
        <dbReference type="ChEBI" id="CHEBI:83408"/>
        <dbReference type="EC" id="3.1.4.46"/>
    </reaction>
</comment>
<evidence type="ECO:0000313" key="10">
    <source>
        <dbReference type="Proteomes" id="UP001642360"/>
    </source>
</evidence>
<dbReference type="Pfam" id="PF03009">
    <property type="entry name" value="GDPD"/>
    <property type="match status" value="1"/>
</dbReference>
<gene>
    <name evidence="8" type="ORF">ILEXP_LOCUS17078</name>
    <name evidence="9" type="ORF">ILEXP_LOCUS35243</name>
</gene>
<organism evidence="8 10">
    <name type="scientific">Ilex paraguariensis</name>
    <name type="common">yerba mate</name>
    <dbReference type="NCBI Taxonomy" id="185542"/>
    <lineage>
        <taxon>Eukaryota</taxon>
        <taxon>Viridiplantae</taxon>
        <taxon>Streptophyta</taxon>
        <taxon>Embryophyta</taxon>
        <taxon>Tracheophyta</taxon>
        <taxon>Spermatophyta</taxon>
        <taxon>Magnoliopsida</taxon>
        <taxon>eudicotyledons</taxon>
        <taxon>Gunneridae</taxon>
        <taxon>Pentapetalae</taxon>
        <taxon>asterids</taxon>
        <taxon>campanulids</taxon>
        <taxon>Aquifoliales</taxon>
        <taxon>Aquifoliaceae</taxon>
        <taxon>Ilex</taxon>
    </lineage>
</organism>
<dbReference type="PROSITE" id="PS51704">
    <property type="entry name" value="GP_PDE"/>
    <property type="match status" value="1"/>
</dbReference>
<dbReference type="PANTHER" id="PTHR43620">
    <property type="entry name" value="GLYCEROPHOSPHORYL DIESTER PHOSPHODIESTERASE"/>
    <property type="match status" value="1"/>
</dbReference>
<evidence type="ECO:0000256" key="5">
    <source>
        <dbReference type="ARBA" id="ARBA00022801"/>
    </source>
</evidence>
<dbReference type="EMBL" id="CAUOFW020001835">
    <property type="protein sequence ID" value="CAK9149087.1"/>
    <property type="molecule type" value="Genomic_DNA"/>
</dbReference>
<protein>
    <recommendedName>
        <fullName evidence="2">glycerophosphodiester phosphodiesterase</fullName>
        <ecNumber evidence="2">3.1.4.46</ecNumber>
    </recommendedName>
</protein>
<dbReference type="AlphaFoldDB" id="A0ABC8RX16"/>
<keyword evidence="4" id="KW-0319">Glycerol metabolism</keyword>
<evidence type="ECO:0000256" key="6">
    <source>
        <dbReference type="ARBA" id="ARBA00047512"/>
    </source>
</evidence>
<evidence type="ECO:0000256" key="4">
    <source>
        <dbReference type="ARBA" id="ARBA00022798"/>
    </source>
</evidence>
<evidence type="ECO:0000256" key="3">
    <source>
        <dbReference type="ARBA" id="ARBA00022729"/>
    </source>
</evidence>
<comment type="caution">
    <text evidence="8">The sequence shown here is derived from an EMBL/GenBank/DDBJ whole genome shotgun (WGS) entry which is preliminary data.</text>
</comment>
<name>A0ABC8RX16_9AQUA</name>
<proteinExistence type="inferred from homology"/>
<dbReference type="Proteomes" id="UP001642360">
    <property type="component" value="Unassembled WGS sequence"/>
</dbReference>
<dbReference type="GO" id="GO:0006071">
    <property type="term" value="P:glycerol metabolic process"/>
    <property type="evidence" value="ECO:0007669"/>
    <property type="project" value="UniProtKB-KW"/>
</dbReference>
<feature type="domain" description="GP-PDE" evidence="7">
    <location>
        <begin position="1"/>
        <end position="307"/>
    </location>
</feature>
<keyword evidence="3" id="KW-0732">Signal</keyword>
<dbReference type="EMBL" id="CAUOFW020004519">
    <property type="protein sequence ID" value="CAK9166035.1"/>
    <property type="molecule type" value="Genomic_DNA"/>
</dbReference>
<evidence type="ECO:0000256" key="2">
    <source>
        <dbReference type="ARBA" id="ARBA00012247"/>
    </source>
</evidence>